<dbReference type="InterPro" id="IPR010359">
    <property type="entry name" value="IrrE_HExxH"/>
</dbReference>
<dbReference type="AlphaFoldDB" id="A0A0V8CKK1"/>
<organism evidence="2 3">
    <name type="scientific">Lactococcus lactis subsp. lactis</name>
    <name type="common">Streptococcus lactis</name>
    <dbReference type="NCBI Taxonomy" id="1360"/>
    <lineage>
        <taxon>Bacteria</taxon>
        <taxon>Bacillati</taxon>
        <taxon>Bacillota</taxon>
        <taxon>Bacilli</taxon>
        <taxon>Lactobacillales</taxon>
        <taxon>Streptococcaceae</taxon>
        <taxon>Lactococcus</taxon>
    </lineage>
</organism>
<sequence>MKKVEYRVVDSNVYKKCLNLANELLKQISAQGQIPVSKIFPKDIILYFESNYDINFSFFESQKNEIIYKDLVQNPDFIILDDSLVNRTSGLTMPKKERTLIFINQSMPLTRIKFTILHELTHLHFHKLEDNKKVFTSKFSGKYSDDVLPFEDEANIIASLLFCSTQKLEMLLTRNYSFDKIRVATGMSIKGLHSRLLNYLHHIIGLNNSKALELVLKLRDDDYKSINEIKYLVNRKNDKLQQSKAISIKTSFGNFNDKNSCIIFLKKLSNEELINELDYAHSTKNQTLELLVMNEFYLKSSTI</sequence>
<protein>
    <recommendedName>
        <fullName evidence="1">IrrE N-terminal-like domain-containing protein</fullName>
    </recommendedName>
</protein>
<proteinExistence type="predicted"/>
<dbReference type="Gene3D" id="1.10.10.2910">
    <property type="match status" value="1"/>
</dbReference>
<dbReference type="RefSeq" id="WP_058220212.1">
    <property type="nucleotide sequence ID" value="NZ_LKLN01000088.1"/>
</dbReference>
<dbReference type="PATRIC" id="fig|1360.105.peg.1595"/>
<comment type="caution">
    <text evidence="2">The sequence shown here is derived from an EMBL/GenBank/DDBJ whole genome shotgun (WGS) entry which is preliminary data.</text>
</comment>
<evidence type="ECO:0000313" key="2">
    <source>
        <dbReference type="EMBL" id="KSU01802.1"/>
    </source>
</evidence>
<dbReference type="Pfam" id="PF06114">
    <property type="entry name" value="Peptidase_M78"/>
    <property type="match status" value="1"/>
</dbReference>
<accession>A0A0V8CKK1</accession>
<evidence type="ECO:0000259" key="1">
    <source>
        <dbReference type="Pfam" id="PF06114"/>
    </source>
</evidence>
<evidence type="ECO:0000313" key="3">
    <source>
        <dbReference type="Proteomes" id="UP000053058"/>
    </source>
</evidence>
<reference evidence="3" key="1">
    <citation type="submission" date="2015-10" db="EMBL/GenBank/DDBJ databases">
        <title>Draft Genome Sequences of 11 Lactococcus lactis subspecies cremoris strains.</title>
        <authorList>
            <person name="Wels M."/>
            <person name="Backus L."/>
            <person name="Boekhorst J."/>
            <person name="Dijkstra A."/>
            <person name="Beerthuizen M."/>
            <person name="Kelly W."/>
            <person name="Siezen R."/>
            <person name="Bachmann H."/>
            <person name="Van Hijum S."/>
        </authorList>
    </citation>
    <scope>NUCLEOTIDE SEQUENCE [LARGE SCALE GENOMIC DNA]</scope>
    <source>
        <strain evidence="3">KF282</strain>
    </source>
</reference>
<dbReference type="EMBL" id="LKLN01000088">
    <property type="protein sequence ID" value="KSU01802.1"/>
    <property type="molecule type" value="Genomic_DNA"/>
</dbReference>
<dbReference type="Proteomes" id="UP000053058">
    <property type="component" value="Unassembled WGS sequence"/>
</dbReference>
<feature type="domain" description="IrrE N-terminal-like" evidence="1">
    <location>
        <begin position="96"/>
        <end position="195"/>
    </location>
</feature>
<name>A0A0V8CKK1_LACLL</name>
<gene>
    <name evidence="2" type="ORF">KF282_2506</name>
</gene>